<accession>Q4FRA7</accession>
<gene>
    <name evidence="1" type="ordered locus">Psyc_1603</name>
</gene>
<keyword evidence="2" id="KW-1185">Reference proteome</keyword>
<organism evidence="1 2">
    <name type="scientific">Psychrobacter arcticus (strain DSM 17307 / VKM B-2377 / 273-4)</name>
    <dbReference type="NCBI Taxonomy" id="259536"/>
    <lineage>
        <taxon>Bacteria</taxon>
        <taxon>Pseudomonadati</taxon>
        <taxon>Pseudomonadota</taxon>
        <taxon>Gammaproteobacteria</taxon>
        <taxon>Moraxellales</taxon>
        <taxon>Moraxellaceae</taxon>
        <taxon>Psychrobacter</taxon>
    </lineage>
</organism>
<dbReference type="HOGENOM" id="CLU_2411046_0_0_6"/>
<dbReference type="RefSeq" id="WP_011280867.1">
    <property type="nucleotide sequence ID" value="NC_007204.1"/>
</dbReference>
<dbReference type="EMBL" id="CP000082">
    <property type="protein sequence ID" value="AAZ19451.1"/>
    <property type="molecule type" value="Genomic_DNA"/>
</dbReference>
<evidence type="ECO:0000313" key="1">
    <source>
        <dbReference type="EMBL" id="AAZ19451.1"/>
    </source>
</evidence>
<sequence length="92" mass="10671">MDNNHERYLGSSKKPIVKTDEKIPNKSLKTIDISPIYSIKSETISNQNLQENNNKLEKKRIINMAPDSFFDDNLENIKGDDHLYSLLRIHSL</sequence>
<name>Q4FRA7_PSYA2</name>
<dbReference type="KEGG" id="par:Psyc_1603"/>
<protein>
    <submittedName>
        <fullName evidence="1">Uncharacterized protein</fullName>
    </submittedName>
</protein>
<evidence type="ECO:0000313" key="2">
    <source>
        <dbReference type="Proteomes" id="UP000000546"/>
    </source>
</evidence>
<reference evidence="1 2" key="1">
    <citation type="journal article" date="2010" name="Appl. Environ. Microbiol.">
        <title>The genome sequence of Psychrobacter arcticus 273-4, a psychroactive Siberian permafrost bacterium, reveals mechanisms for adaptation to low-temperature growth.</title>
        <authorList>
            <person name="Ayala-del-Rio H.L."/>
            <person name="Chain P.S."/>
            <person name="Grzymski J.J."/>
            <person name="Ponder M.A."/>
            <person name="Ivanova N."/>
            <person name="Bergholz P.W."/>
            <person name="Di Bartolo G."/>
            <person name="Hauser L."/>
            <person name="Land M."/>
            <person name="Bakermans C."/>
            <person name="Rodrigues D."/>
            <person name="Klappenbach J."/>
            <person name="Zarka D."/>
            <person name="Larimer F."/>
            <person name="Richardson P."/>
            <person name="Murray A."/>
            <person name="Thomashow M."/>
            <person name="Tiedje J.M."/>
        </authorList>
    </citation>
    <scope>NUCLEOTIDE SEQUENCE [LARGE SCALE GENOMIC DNA]</scope>
    <source>
        <strain evidence="2">DSM 17307 / VKM B-2377 / 273-4</strain>
    </source>
</reference>
<dbReference type="Proteomes" id="UP000000546">
    <property type="component" value="Chromosome"/>
</dbReference>
<proteinExistence type="predicted"/>
<dbReference type="AlphaFoldDB" id="Q4FRA7"/>